<proteinExistence type="predicted"/>
<gene>
    <name evidence="1" type="ORF">HPB52_013063</name>
</gene>
<dbReference type="AlphaFoldDB" id="A0A9D4YPT7"/>
<accession>A0A9D4YPT7</accession>
<reference evidence="1" key="1">
    <citation type="journal article" date="2020" name="Cell">
        <title>Large-Scale Comparative Analyses of Tick Genomes Elucidate Their Genetic Diversity and Vector Capacities.</title>
        <authorList>
            <consortium name="Tick Genome and Microbiome Consortium (TIGMIC)"/>
            <person name="Jia N."/>
            <person name="Wang J."/>
            <person name="Shi W."/>
            <person name="Du L."/>
            <person name="Sun Y."/>
            <person name="Zhan W."/>
            <person name="Jiang J.F."/>
            <person name="Wang Q."/>
            <person name="Zhang B."/>
            <person name="Ji P."/>
            <person name="Bell-Sakyi L."/>
            <person name="Cui X.M."/>
            <person name="Yuan T.T."/>
            <person name="Jiang B.G."/>
            <person name="Yang W.F."/>
            <person name="Lam T.T."/>
            <person name="Chang Q.C."/>
            <person name="Ding S.J."/>
            <person name="Wang X.J."/>
            <person name="Zhu J.G."/>
            <person name="Ruan X.D."/>
            <person name="Zhao L."/>
            <person name="Wei J.T."/>
            <person name="Ye R.Z."/>
            <person name="Que T.C."/>
            <person name="Du C.H."/>
            <person name="Zhou Y.H."/>
            <person name="Cheng J.X."/>
            <person name="Dai P.F."/>
            <person name="Guo W.B."/>
            <person name="Han X.H."/>
            <person name="Huang E.J."/>
            <person name="Li L.F."/>
            <person name="Wei W."/>
            <person name="Gao Y.C."/>
            <person name="Liu J.Z."/>
            <person name="Shao H.Z."/>
            <person name="Wang X."/>
            <person name="Wang C.C."/>
            <person name="Yang T.C."/>
            <person name="Huo Q.B."/>
            <person name="Li W."/>
            <person name="Chen H.Y."/>
            <person name="Chen S.E."/>
            <person name="Zhou L.G."/>
            <person name="Ni X.B."/>
            <person name="Tian J.H."/>
            <person name="Sheng Y."/>
            <person name="Liu T."/>
            <person name="Pan Y.S."/>
            <person name="Xia L.Y."/>
            <person name="Li J."/>
            <person name="Zhao F."/>
            <person name="Cao W.C."/>
        </authorList>
    </citation>
    <scope>NUCLEOTIDE SEQUENCE</scope>
    <source>
        <strain evidence="1">Rsan-2018</strain>
    </source>
</reference>
<sequence length="157" mass="17334">MDATDCLDDLTSCLRSGKAYFCNAVGEATYTSPHYCWHVRDDSAALGLRPASLAASARTCTPHGVRSGMPCSCHSTWPIRTLQFLPLQLPVSGARPHFPSAMLAVPDETRVRTFLYCMALRARIVLSSLMSDKDAYKSYVEATRRLTSFFVHPVSEV</sequence>
<organism evidence="1 2">
    <name type="scientific">Rhipicephalus sanguineus</name>
    <name type="common">Brown dog tick</name>
    <name type="synonym">Ixodes sanguineus</name>
    <dbReference type="NCBI Taxonomy" id="34632"/>
    <lineage>
        <taxon>Eukaryota</taxon>
        <taxon>Metazoa</taxon>
        <taxon>Ecdysozoa</taxon>
        <taxon>Arthropoda</taxon>
        <taxon>Chelicerata</taxon>
        <taxon>Arachnida</taxon>
        <taxon>Acari</taxon>
        <taxon>Parasitiformes</taxon>
        <taxon>Ixodida</taxon>
        <taxon>Ixodoidea</taxon>
        <taxon>Ixodidae</taxon>
        <taxon>Rhipicephalinae</taxon>
        <taxon>Rhipicephalus</taxon>
        <taxon>Rhipicephalus</taxon>
    </lineage>
</organism>
<dbReference type="EMBL" id="JABSTV010001245">
    <property type="protein sequence ID" value="KAH7983594.1"/>
    <property type="molecule type" value="Genomic_DNA"/>
</dbReference>
<name>A0A9D4YPT7_RHISA</name>
<reference evidence="1" key="2">
    <citation type="submission" date="2021-09" db="EMBL/GenBank/DDBJ databases">
        <authorList>
            <person name="Jia N."/>
            <person name="Wang J."/>
            <person name="Shi W."/>
            <person name="Du L."/>
            <person name="Sun Y."/>
            <person name="Zhan W."/>
            <person name="Jiang J."/>
            <person name="Wang Q."/>
            <person name="Zhang B."/>
            <person name="Ji P."/>
            <person name="Sakyi L.B."/>
            <person name="Cui X."/>
            <person name="Yuan T."/>
            <person name="Jiang B."/>
            <person name="Yang W."/>
            <person name="Lam T.T.-Y."/>
            <person name="Chang Q."/>
            <person name="Ding S."/>
            <person name="Wang X."/>
            <person name="Zhu J."/>
            <person name="Ruan X."/>
            <person name="Zhao L."/>
            <person name="Wei J."/>
            <person name="Que T."/>
            <person name="Du C."/>
            <person name="Cheng J."/>
            <person name="Dai P."/>
            <person name="Han X."/>
            <person name="Huang E."/>
            <person name="Gao Y."/>
            <person name="Liu J."/>
            <person name="Shao H."/>
            <person name="Ye R."/>
            <person name="Li L."/>
            <person name="Wei W."/>
            <person name="Wang X."/>
            <person name="Wang C."/>
            <person name="Huo Q."/>
            <person name="Li W."/>
            <person name="Guo W."/>
            <person name="Chen H."/>
            <person name="Chen S."/>
            <person name="Zhou L."/>
            <person name="Zhou L."/>
            <person name="Ni X."/>
            <person name="Tian J."/>
            <person name="Zhou Y."/>
            <person name="Sheng Y."/>
            <person name="Liu T."/>
            <person name="Pan Y."/>
            <person name="Xia L."/>
            <person name="Li J."/>
            <person name="Zhao F."/>
            <person name="Cao W."/>
        </authorList>
    </citation>
    <scope>NUCLEOTIDE SEQUENCE</scope>
    <source>
        <strain evidence="1">Rsan-2018</strain>
        <tissue evidence="1">Larvae</tissue>
    </source>
</reference>
<keyword evidence="2" id="KW-1185">Reference proteome</keyword>
<protein>
    <submittedName>
        <fullName evidence="1">Uncharacterized protein</fullName>
    </submittedName>
</protein>
<comment type="caution">
    <text evidence="1">The sequence shown here is derived from an EMBL/GenBank/DDBJ whole genome shotgun (WGS) entry which is preliminary data.</text>
</comment>
<dbReference type="Proteomes" id="UP000821837">
    <property type="component" value="Chromosome 1"/>
</dbReference>
<evidence type="ECO:0000313" key="1">
    <source>
        <dbReference type="EMBL" id="KAH7983594.1"/>
    </source>
</evidence>
<dbReference type="VEuPathDB" id="VectorBase:RSAN_045241"/>
<evidence type="ECO:0000313" key="2">
    <source>
        <dbReference type="Proteomes" id="UP000821837"/>
    </source>
</evidence>